<evidence type="ECO:0000313" key="2">
    <source>
        <dbReference type="Proteomes" id="UP000267821"/>
    </source>
</evidence>
<dbReference type="AlphaFoldDB" id="A0A3N4LBT2"/>
<evidence type="ECO:0000313" key="1">
    <source>
        <dbReference type="EMBL" id="RPB20354.1"/>
    </source>
</evidence>
<keyword evidence="2" id="KW-1185">Reference proteome</keyword>
<proteinExistence type="predicted"/>
<sequence>MMLPGNCNCRLRLLKPKLQLADIVEDYVAMPLGRDRIVCYAGSTSCGDFILVDPVKVCKLCKGKTDTEMLGMRSYGAGRTRVQTTINMGTGNLSVLRVCIELSGSIATFVSEFLGWGRLCGGIVSGMGRSVWKDFIAKWGKRLHLEFSLFFLFSSCSVLMHSSEII</sequence>
<reference evidence="1 2" key="1">
    <citation type="journal article" date="2018" name="Nat. Ecol. Evol.">
        <title>Pezizomycetes genomes reveal the molecular basis of ectomycorrhizal truffle lifestyle.</title>
        <authorList>
            <person name="Murat C."/>
            <person name="Payen T."/>
            <person name="Noel B."/>
            <person name="Kuo A."/>
            <person name="Morin E."/>
            <person name="Chen J."/>
            <person name="Kohler A."/>
            <person name="Krizsan K."/>
            <person name="Balestrini R."/>
            <person name="Da Silva C."/>
            <person name="Montanini B."/>
            <person name="Hainaut M."/>
            <person name="Levati E."/>
            <person name="Barry K.W."/>
            <person name="Belfiori B."/>
            <person name="Cichocki N."/>
            <person name="Clum A."/>
            <person name="Dockter R.B."/>
            <person name="Fauchery L."/>
            <person name="Guy J."/>
            <person name="Iotti M."/>
            <person name="Le Tacon F."/>
            <person name="Lindquist E.A."/>
            <person name="Lipzen A."/>
            <person name="Malagnac F."/>
            <person name="Mello A."/>
            <person name="Molinier V."/>
            <person name="Miyauchi S."/>
            <person name="Poulain J."/>
            <person name="Riccioni C."/>
            <person name="Rubini A."/>
            <person name="Sitrit Y."/>
            <person name="Splivallo R."/>
            <person name="Traeger S."/>
            <person name="Wang M."/>
            <person name="Zifcakova L."/>
            <person name="Wipf D."/>
            <person name="Zambonelli A."/>
            <person name="Paolocci F."/>
            <person name="Nowrousian M."/>
            <person name="Ottonello S."/>
            <person name="Baldrian P."/>
            <person name="Spatafora J.W."/>
            <person name="Henrissat B."/>
            <person name="Nagy L.G."/>
            <person name="Aury J.M."/>
            <person name="Wincker P."/>
            <person name="Grigoriev I.V."/>
            <person name="Bonfante P."/>
            <person name="Martin F.M."/>
        </authorList>
    </citation>
    <scope>NUCLEOTIDE SEQUENCE [LARGE SCALE GENOMIC DNA]</scope>
    <source>
        <strain evidence="1 2">ATCC MYA-4762</strain>
    </source>
</reference>
<organism evidence="1 2">
    <name type="scientific">Terfezia boudieri ATCC MYA-4762</name>
    <dbReference type="NCBI Taxonomy" id="1051890"/>
    <lineage>
        <taxon>Eukaryota</taxon>
        <taxon>Fungi</taxon>
        <taxon>Dikarya</taxon>
        <taxon>Ascomycota</taxon>
        <taxon>Pezizomycotina</taxon>
        <taxon>Pezizomycetes</taxon>
        <taxon>Pezizales</taxon>
        <taxon>Pezizaceae</taxon>
        <taxon>Terfezia</taxon>
    </lineage>
</organism>
<gene>
    <name evidence="1" type="ORF">L211DRAFT_524053</name>
</gene>
<dbReference type="InParanoid" id="A0A3N4LBT2"/>
<dbReference type="EMBL" id="ML121573">
    <property type="protein sequence ID" value="RPB20354.1"/>
    <property type="molecule type" value="Genomic_DNA"/>
</dbReference>
<name>A0A3N4LBT2_9PEZI</name>
<accession>A0A3N4LBT2</accession>
<protein>
    <submittedName>
        <fullName evidence="1">Uncharacterized protein</fullName>
    </submittedName>
</protein>
<dbReference type="Proteomes" id="UP000267821">
    <property type="component" value="Unassembled WGS sequence"/>
</dbReference>
<dbReference type="OrthoDB" id="4191440at2759"/>